<evidence type="ECO:0000313" key="3">
    <source>
        <dbReference type="Proteomes" id="UP000217790"/>
    </source>
</evidence>
<keyword evidence="1" id="KW-0472">Membrane</keyword>
<gene>
    <name evidence="2" type="ORF">ARMGADRAFT_142323</name>
</gene>
<dbReference type="EMBL" id="KZ293657">
    <property type="protein sequence ID" value="PBK92932.1"/>
    <property type="molecule type" value="Genomic_DNA"/>
</dbReference>
<protein>
    <submittedName>
        <fullName evidence="2">Uncharacterized protein</fullName>
    </submittedName>
</protein>
<accession>A0A2H3DN85</accession>
<keyword evidence="1" id="KW-1133">Transmembrane helix</keyword>
<organism evidence="2 3">
    <name type="scientific">Armillaria gallica</name>
    <name type="common">Bulbous honey fungus</name>
    <name type="synonym">Armillaria bulbosa</name>
    <dbReference type="NCBI Taxonomy" id="47427"/>
    <lineage>
        <taxon>Eukaryota</taxon>
        <taxon>Fungi</taxon>
        <taxon>Dikarya</taxon>
        <taxon>Basidiomycota</taxon>
        <taxon>Agaricomycotina</taxon>
        <taxon>Agaricomycetes</taxon>
        <taxon>Agaricomycetidae</taxon>
        <taxon>Agaricales</taxon>
        <taxon>Marasmiineae</taxon>
        <taxon>Physalacriaceae</taxon>
        <taxon>Armillaria</taxon>
    </lineage>
</organism>
<evidence type="ECO:0000313" key="2">
    <source>
        <dbReference type="EMBL" id="PBK92932.1"/>
    </source>
</evidence>
<reference evidence="3" key="1">
    <citation type="journal article" date="2017" name="Nat. Ecol. Evol.">
        <title>Genome expansion and lineage-specific genetic innovations in the forest pathogenic fungi Armillaria.</title>
        <authorList>
            <person name="Sipos G."/>
            <person name="Prasanna A.N."/>
            <person name="Walter M.C."/>
            <person name="O'Connor E."/>
            <person name="Balint B."/>
            <person name="Krizsan K."/>
            <person name="Kiss B."/>
            <person name="Hess J."/>
            <person name="Varga T."/>
            <person name="Slot J."/>
            <person name="Riley R."/>
            <person name="Boka B."/>
            <person name="Rigling D."/>
            <person name="Barry K."/>
            <person name="Lee J."/>
            <person name="Mihaltcheva S."/>
            <person name="LaButti K."/>
            <person name="Lipzen A."/>
            <person name="Waldron R."/>
            <person name="Moloney N.M."/>
            <person name="Sperisen C."/>
            <person name="Kredics L."/>
            <person name="Vagvoelgyi C."/>
            <person name="Patrignani A."/>
            <person name="Fitzpatrick D."/>
            <person name="Nagy I."/>
            <person name="Doyle S."/>
            <person name="Anderson J.B."/>
            <person name="Grigoriev I.V."/>
            <person name="Gueldener U."/>
            <person name="Muensterkoetter M."/>
            <person name="Nagy L.G."/>
        </authorList>
    </citation>
    <scope>NUCLEOTIDE SEQUENCE [LARGE SCALE GENOMIC DNA]</scope>
    <source>
        <strain evidence="3">Ar21-2</strain>
    </source>
</reference>
<keyword evidence="1" id="KW-0812">Transmembrane</keyword>
<dbReference type="InParanoid" id="A0A2H3DN85"/>
<feature type="transmembrane region" description="Helical" evidence="1">
    <location>
        <begin position="21"/>
        <end position="40"/>
    </location>
</feature>
<dbReference type="Proteomes" id="UP000217790">
    <property type="component" value="Unassembled WGS sequence"/>
</dbReference>
<proteinExistence type="predicted"/>
<dbReference type="AlphaFoldDB" id="A0A2H3DN85"/>
<evidence type="ECO:0000256" key="1">
    <source>
        <dbReference type="SAM" id="Phobius"/>
    </source>
</evidence>
<name>A0A2H3DN85_ARMGA</name>
<keyword evidence="3" id="KW-1185">Reference proteome</keyword>
<sequence length="88" mass="9713">MGGYKRSNGQRTMTIISGPTVTISVLLSGCASSLCIWVVMTHHVCAVWRYRRTDGNIGILFLPCREKEMQSHGNESNDLVYSIGHAIS</sequence>
<dbReference type="PROSITE" id="PS51257">
    <property type="entry name" value="PROKAR_LIPOPROTEIN"/>
    <property type="match status" value="1"/>
</dbReference>